<dbReference type="Proteomes" id="UP000245474">
    <property type="component" value="Unassembled WGS sequence"/>
</dbReference>
<dbReference type="PIRSF" id="PIRSF006470">
    <property type="entry name" value="DctB"/>
    <property type="match status" value="1"/>
</dbReference>
<accession>A0A2U2MXU9</accession>
<feature type="binding site" evidence="4">
    <location>
        <position position="213"/>
    </location>
    <ligand>
        <name>N-acetyl-beta-neuraminate</name>
        <dbReference type="ChEBI" id="CHEBI:58705"/>
    </ligand>
</feature>
<keyword evidence="3 5" id="KW-0732">Signal</keyword>
<feature type="binding site" evidence="4">
    <location>
        <position position="95"/>
    </location>
    <ligand>
        <name>N-acetyl-beta-neuraminate</name>
        <dbReference type="ChEBI" id="CHEBI:58705"/>
    </ligand>
</feature>
<dbReference type="EMBL" id="QFFI01000033">
    <property type="protein sequence ID" value="PWG61494.1"/>
    <property type="molecule type" value="Genomic_DNA"/>
</dbReference>
<feature type="chain" id="PRO_5015482503" evidence="5">
    <location>
        <begin position="29"/>
        <end position="337"/>
    </location>
</feature>
<dbReference type="InterPro" id="IPR038404">
    <property type="entry name" value="TRAP_DctP_sf"/>
</dbReference>
<evidence type="ECO:0000256" key="2">
    <source>
        <dbReference type="ARBA" id="ARBA00022448"/>
    </source>
</evidence>
<feature type="signal peptide" evidence="5">
    <location>
        <begin position="1"/>
        <end position="28"/>
    </location>
</feature>
<dbReference type="GO" id="GO:0030288">
    <property type="term" value="C:outer membrane-bounded periplasmic space"/>
    <property type="evidence" value="ECO:0007669"/>
    <property type="project" value="InterPro"/>
</dbReference>
<evidence type="ECO:0000313" key="6">
    <source>
        <dbReference type="EMBL" id="PWG61494.1"/>
    </source>
</evidence>
<organism evidence="6 7">
    <name type="scientific">Sediminicurvatus halobius</name>
    <dbReference type="NCBI Taxonomy" id="2182432"/>
    <lineage>
        <taxon>Bacteria</taxon>
        <taxon>Pseudomonadati</taxon>
        <taxon>Pseudomonadota</taxon>
        <taxon>Gammaproteobacteria</taxon>
        <taxon>Chromatiales</taxon>
        <taxon>Ectothiorhodospiraceae</taxon>
        <taxon>Sediminicurvatus</taxon>
    </lineage>
</organism>
<dbReference type="GO" id="GO:0055085">
    <property type="term" value="P:transmembrane transport"/>
    <property type="evidence" value="ECO:0007669"/>
    <property type="project" value="InterPro"/>
</dbReference>
<dbReference type="NCBIfam" id="NF037995">
    <property type="entry name" value="TRAP_S1"/>
    <property type="match status" value="1"/>
</dbReference>
<evidence type="ECO:0000256" key="5">
    <source>
        <dbReference type="SAM" id="SignalP"/>
    </source>
</evidence>
<dbReference type="AlphaFoldDB" id="A0A2U2MXU9"/>
<dbReference type="NCBIfam" id="TIGR00787">
    <property type="entry name" value="dctP"/>
    <property type="match status" value="1"/>
</dbReference>
<protein>
    <submittedName>
        <fullName evidence="6">ABC transporter substrate-binding protein</fullName>
    </submittedName>
</protein>
<proteinExistence type="inferred from homology"/>
<comment type="caution">
    <text evidence="6">The sequence shown here is derived from an EMBL/GenBank/DDBJ whole genome shotgun (WGS) entry which is preliminary data.</text>
</comment>
<keyword evidence="7" id="KW-1185">Reference proteome</keyword>
<evidence type="ECO:0000256" key="4">
    <source>
        <dbReference type="PIRSR" id="PIRSR006470-1"/>
    </source>
</evidence>
<dbReference type="RefSeq" id="WP_109679873.1">
    <property type="nucleotide sequence ID" value="NZ_CP086615.1"/>
</dbReference>
<name>A0A2U2MXU9_9GAMM</name>
<evidence type="ECO:0000256" key="3">
    <source>
        <dbReference type="ARBA" id="ARBA00022729"/>
    </source>
</evidence>
<dbReference type="InterPro" id="IPR004682">
    <property type="entry name" value="TRAP_DctP"/>
</dbReference>
<keyword evidence="2" id="KW-0813">Transport</keyword>
<evidence type="ECO:0000313" key="7">
    <source>
        <dbReference type="Proteomes" id="UP000245474"/>
    </source>
</evidence>
<dbReference type="PANTHER" id="PTHR33376">
    <property type="match status" value="1"/>
</dbReference>
<dbReference type="Gene3D" id="3.40.190.170">
    <property type="entry name" value="Bacterial extracellular solute-binding protein, family 7"/>
    <property type="match status" value="1"/>
</dbReference>
<sequence length="337" mass="36805">MQRPHTRAAILGLGIVCSLAAAVGTASAQTVEFRANTIGNKDSIAYAGLERFKELVESRSDGDIRLRLFDSGALGDQVSGIESMQSGTLAIATVETPITEVDPLLGVTALPYIFRDREHVAAVLNGPVGDLFERRLADEGLRVLGFMEGGFRQITNNTRPINVPEDLEGIKMRTPDSALRVKIFNHYGANASPLPFTELYSALQTGVFDGQENPVIWAKSSRFYEVQDYLSITNHLYTVTYLLMSEEKFQELSETQQLLVQQAGAEAAGHTTEVGRRADSEIIGFLEEQGMEINEADSEAFASASRPLWDEWAAEQDNPDLARGLIHVISTAGTPAE</sequence>
<dbReference type="OrthoDB" id="5670809at2"/>
<evidence type="ECO:0000256" key="1">
    <source>
        <dbReference type="ARBA" id="ARBA00009023"/>
    </source>
</evidence>
<feature type="binding site" evidence="4">
    <location>
        <position position="173"/>
    </location>
    <ligand>
        <name>N-acetyl-beta-neuraminate</name>
        <dbReference type="ChEBI" id="CHEBI:58705"/>
    </ligand>
</feature>
<dbReference type="PANTHER" id="PTHR33376:SF7">
    <property type="entry name" value="C4-DICARBOXYLATE-BINDING PROTEIN DCTB"/>
    <property type="match status" value="1"/>
</dbReference>
<comment type="similarity">
    <text evidence="1">Belongs to the bacterial solute-binding protein 7 family.</text>
</comment>
<reference evidence="6 7" key="1">
    <citation type="submission" date="2018-05" db="EMBL/GenBank/DDBJ databases">
        <title>Spiribacter halobius sp. nov., a moderately halophilic bacterium isolated from marine solar saltern.</title>
        <authorList>
            <person name="Zheng W.-S."/>
            <person name="Lu D.-C."/>
            <person name="Du Z.-J."/>
        </authorList>
    </citation>
    <scope>NUCLEOTIDE SEQUENCE [LARGE SCALE GENOMIC DNA]</scope>
    <source>
        <strain evidence="6 7">E85</strain>
    </source>
</reference>
<dbReference type="InterPro" id="IPR018389">
    <property type="entry name" value="DctP_fam"/>
</dbReference>
<feature type="binding site" evidence="4">
    <location>
        <position position="152"/>
    </location>
    <ligand>
        <name>N-acetyl-beta-neuraminate</name>
        <dbReference type="ChEBI" id="CHEBI:58705"/>
    </ligand>
</feature>
<gene>
    <name evidence="6" type="ORF">DEM34_16155</name>
</gene>
<dbReference type="Pfam" id="PF03480">
    <property type="entry name" value="DctP"/>
    <property type="match status" value="1"/>
</dbReference>
<dbReference type="CDD" id="cd13603">
    <property type="entry name" value="PBP2_TRAP_Siap_TeaA_like"/>
    <property type="match status" value="1"/>
</dbReference>